<evidence type="ECO:0000259" key="1">
    <source>
        <dbReference type="PROSITE" id="PS50011"/>
    </source>
</evidence>
<dbReference type="Gene3D" id="1.10.510.10">
    <property type="entry name" value="Transferase(Phosphotransferase) domain 1"/>
    <property type="match status" value="1"/>
</dbReference>
<proteinExistence type="predicted"/>
<protein>
    <recommendedName>
        <fullName evidence="1">Protein kinase domain-containing protein</fullName>
    </recommendedName>
</protein>
<evidence type="ECO:0000313" key="2">
    <source>
        <dbReference type="EMBL" id="KAK6951446.1"/>
    </source>
</evidence>
<name>A0AAX6MG66_9PEZI</name>
<dbReference type="Pfam" id="PF07714">
    <property type="entry name" value="PK_Tyr_Ser-Thr"/>
    <property type="match status" value="1"/>
</dbReference>
<dbReference type="SMART" id="SM00220">
    <property type="entry name" value="S_TKc"/>
    <property type="match status" value="1"/>
</dbReference>
<accession>A0AAX6MG66</accession>
<organism evidence="2 3">
    <name type="scientific">Daldinia eschscholtzii</name>
    <dbReference type="NCBI Taxonomy" id="292717"/>
    <lineage>
        <taxon>Eukaryota</taxon>
        <taxon>Fungi</taxon>
        <taxon>Dikarya</taxon>
        <taxon>Ascomycota</taxon>
        <taxon>Pezizomycotina</taxon>
        <taxon>Sordariomycetes</taxon>
        <taxon>Xylariomycetidae</taxon>
        <taxon>Xylariales</taxon>
        <taxon>Hypoxylaceae</taxon>
        <taxon>Daldinia</taxon>
    </lineage>
</organism>
<gene>
    <name evidence="2" type="ORF">Daesc_007981</name>
</gene>
<dbReference type="GO" id="GO:0004672">
    <property type="term" value="F:protein kinase activity"/>
    <property type="evidence" value="ECO:0007669"/>
    <property type="project" value="InterPro"/>
</dbReference>
<dbReference type="InterPro" id="IPR000719">
    <property type="entry name" value="Prot_kinase_dom"/>
</dbReference>
<dbReference type="InterPro" id="IPR011009">
    <property type="entry name" value="Kinase-like_dom_sf"/>
</dbReference>
<dbReference type="Proteomes" id="UP001369815">
    <property type="component" value="Unassembled WGS sequence"/>
</dbReference>
<evidence type="ECO:0000313" key="3">
    <source>
        <dbReference type="Proteomes" id="UP001369815"/>
    </source>
</evidence>
<dbReference type="InterPro" id="IPR001245">
    <property type="entry name" value="Ser-Thr/Tyr_kinase_cat_dom"/>
</dbReference>
<keyword evidence="3" id="KW-1185">Reference proteome</keyword>
<comment type="caution">
    <text evidence="2">The sequence shown here is derived from an EMBL/GenBank/DDBJ whole genome shotgun (WGS) entry which is preliminary data.</text>
</comment>
<dbReference type="AlphaFoldDB" id="A0AAX6MG66"/>
<dbReference type="SUPFAM" id="SSF56112">
    <property type="entry name" value="Protein kinase-like (PK-like)"/>
    <property type="match status" value="1"/>
</dbReference>
<reference evidence="2 3" key="1">
    <citation type="journal article" date="2024" name="Front Chem Biol">
        <title>Unveiling the potential of Daldinia eschscholtzii MFLUCC 19-0629 through bioactivity and bioinformatics studies for enhanced sustainable agriculture production.</title>
        <authorList>
            <person name="Brooks S."/>
            <person name="Weaver J.A."/>
            <person name="Klomchit A."/>
            <person name="Alharthi S.A."/>
            <person name="Onlamun T."/>
            <person name="Nurani R."/>
            <person name="Vong T.K."/>
            <person name="Alberti F."/>
            <person name="Greco C."/>
        </authorList>
    </citation>
    <scope>NUCLEOTIDE SEQUENCE [LARGE SCALE GENOMIC DNA]</scope>
    <source>
        <strain evidence="2">MFLUCC 19-0629</strain>
    </source>
</reference>
<dbReference type="EMBL" id="JBANMG010000007">
    <property type="protein sequence ID" value="KAK6951446.1"/>
    <property type="molecule type" value="Genomic_DNA"/>
</dbReference>
<dbReference type="PROSITE" id="PS50011">
    <property type="entry name" value="PROTEIN_KINASE_DOM"/>
    <property type="match status" value="1"/>
</dbReference>
<sequence>MELSHELAQAIWSPCFVLQYPHLRTQYCQISPVGWEASGLNPRNRVNALYSRGALRWRIDGGTYGTRFFAAPLNISVVPPLRIDIFIPDVPDIPRALRDSLDASSGVPLRKSDVAKTSIAGHVCRALDMYCEDNPSFLSNYLKLPFGSSIVFENISSNLADINITVVPNYHLERKASSLKTLQNAWRDILSPEQWPLTIDVMDLSLVKYLHDTVALVRIPESVLATSDGLAVFKHNTEDFEDLLHELKFLLGMPPHPNIIPRPLAVVTKKSNFGGKQAILGFILPYFELGSLREILPSRRASGNLNNSQQLSWCREITSALIHICNIGAFYSDLRPDNVLVSVENRDRGTAESAVLCDFEQRGNWYEWCPPEVLYAQYAENMRKSEHSIDAKRTWDDLLTYSLASHGRAASRNRAWSSMSPEAQEKAMVYCLGLFIYCVFEGQSNICGNKANQFTYEPDLEFPAFKHTPQCIQTIINECMHVDMHVRAEQVGLESNKGVFRRVEPLHRVGGLLYPNGTTDRERDTADTACEVLDAAFISWERELKSAKEFLGRGHDFITGIGKGRPKLEEVLDRLLAVELLQY</sequence>
<dbReference type="GO" id="GO:0005524">
    <property type="term" value="F:ATP binding"/>
    <property type="evidence" value="ECO:0007669"/>
    <property type="project" value="InterPro"/>
</dbReference>
<feature type="domain" description="Protein kinase" evidence="1">
    <location>
        <begin position="135"/>
        <end position="500"/>
    </location>
</feature>